<comment type="caution">
    <text evidence="3">The sequence shown here is derived from an EMBL/GenBank/DDBJ whole genome shotgun (WGS) entry which is preliminary data.</text>
</comment>
<dbReference type="InterPro" id="IPR050483">
    <property type="entry name" value="CoA-transferase_III_domain"/>
</dbReference>
<dbReference type="PANTHER" id="PTHR48207">
    <property type="entry name" value="SUCCINATE--HYDROXYMETHYLGLUTARATE COA-TRANSFERASE"/>
    <property type="match status" value="1"/>
</dbReference>
<protein>
    <submittedName>
        <fullName evidence="3">CaiB/BaiF family protein</fullName>
    </submittedName>
</protein>
<dbReference type="Gene3D" id="3.40.50.10540">
    <property type="entry name" value="Crotonobetainyl-coa:carnitine coa-transferase, domain 1"/>
    <property type="match status" value="1"/>
</dbReference>
<dbReference type="SUPFAM" id="SSF89796">
    <property type="entry name" value="CoA-transferase family III (CaiB/BaiF)"/>
    <property type="match status" value="1"/>
</dbReference>
<dbReference type="Proteomes" id="UP000015347">
    <property type="component" value="Unassembled WGS sequence"/>
</dbReference>
<dbReference type="HOGENOM" id="CLU_033975_0_0_5"/>
<feature type="region of interest" description="Disordered" evidence="2">
    <location>
        <begin position="318"/>
        <end position="338"/>
    </location>
</feature>
<dbReference type="AlphaFoldDB" id="S9RVE4"/>
<dbReference type="InterPro" id="IPR044855">
    <property type="entry name" value="CoA-Trfase_III_dom3_sf"/>
</dbReference>
<reference evidence="4" key="1">
    <citation type="journal article" date="2014" name="Stand. Genomic Sci.">
        <title>Genome sequence of the exopolysaccharide-producing Salipiger mucosus type strain (DSM 16094(T)), a moderately halophilic member of the Roseobacter clade.</title>
        <authorList>
            <person name="Riedel T."/>
            <person name="Spring S."/>
            <person name="Fiebig A."/>
            <person name="Petersen J."/>
            <person name="Kyrpides N.C."/>
            <person name="Goker M."/>
            <person name="Klenk H.P."/>
        </authorList>
    </citation>
    <scope>NUCLEOTIDE SEQUENCE [LARGE SCALE GENOMIC DNA]</scope>
    <source>
        <strain evidence="4">DSM 16094</strain>
    </source>
</reference>
<accession>S9RVE4</accession>
<keyword evidence="4" id="KW-1185">Reference proteome</keyword>
<dbReference type="InterPro" id="IPR003673">
    <property type="entry name" value="CoA-Trfase_fam_III"/>
</dbReference>
<evidence type="ECO:0000256" key="1">
    <source>
        <dbReference type="ARBA" id="ARBA00022679"/>
    </source>
</evidence>
<evidence type="ECO:0000256" key="2">
    <source>
        <dbReference type="SAM" id="MobiDB-lite"/>
    </source>
</evidence>
<proteinExistence type="predicted"/>
<keyword evidence="1" id="KW-0808">Transferase</keyword>
<name>S9RVE4_9RHOB</name>
<gene>
    <name evidence="3" type="ORF">Salmuc_00294</name>
</gene>
<dbReference type="PANTHER" id="PTHR48207:SF3">
    <property type="entry name" value="SUCCINATE--HYDROXYMETHYLGLUTARATE COA-TRANSFERASE"/>
    <property type="match status" value="1"/>
</dbReference>
<dbReference type="InterPro" id="IPR023606">
    <property type="entry name" value="CoA-Trfase_III_dom_1_sf"/>
</dbReference>
<dbReference type="STRING" id="1123237.Salmuc_00294"/>
<dbReference type="Gene3D" id="3.30.1540.10">
    <property type="entry name" value="formyl-coa transferase, domain 3"/>
    <property type="match status" value="1"/>
</dbReference>
<evidence type="ECO:0000313" key="3">
    <source>
        <dbReference type="EMBL" id="EPX81980.1"/>
    </source>
</evidence>
<dbReference type="eggNOG" id="COG1804">
    <property type="taxonomic scope" value="Bacteria"/>
</dbReference>
<evidence type="ECO:0000313" key="4">
    <source>
        <dbReference type="Proteomes" id="UP000015347"/>
    </source>
</evidence>
<dbReference type="Pfam" id="PF02515">
    <property type="entry name" value="CoA_transf_3"/>
    <property type="match status" value="1"/>
</dbReference>
<sequence>MIKIERPGRGDGARRLPPLKDGRSAWFAAINRGKKSIALDLEAEADREVLEALLGHADVLLESFRPGVMARFGLEWEAVSPRFPRLIYGSLSGYGQTGPDARRPGYDVVAQARGGLMGLTGTPGQPPVRSGAAVGEIAAGLFLAQGVLAALHDRARSGTGRRVDVSMLDAQVALLDDAVSATAATGTAPRPHGPRHPAFAPCEAVEASDGAFVLAAGNDASFEKLCITMQLPLERDPRFSTNAARCENARLLRRLIEAVTLEHPRAHWLARLTAAGVPCAPIQSMDQVMRDPQVTARNMIVDVLDKYGRTAFKAAGNPVKISGQSDPPTRPAAPDLDGHRGEILRWLNRT</sequence>
<dbReference type="GO" id="GO:0008410">
    <property type="term" value="F:CoA-transferase activity"/>
    <property type="evidence" value="ECO:0007669"/>
    <property type="project" value="TreeGrafter"/>
</dbReference>
<dbReference type="EMBL" id="APVH01000028">
    <property type="protein sequence ID" value="EPX81980.1"/>
    <property type="molecule type" value="Genomic_DNA"/>
</dbReference>
<organism evidence="3 4">
    <name type="scientific">Salipiger mucosus DSM 16094</name>
    <dbReference type="NCBI Taxonomy" id="1123237"/>
    <lineage>
        <taxon>Bacteria</taxon>
        <taxon>Pseudomonadati</taxon>
        <taxon>Pseudomonadota</taxon>
        <taxon>Alphaproteobacteria</taxon>
        <taxon>Rhodobacterales</taxon>
        <taxon>Roseobacteraceae</taxon>
        <taxon>Salipiger</taxon>
    </lineage>
</organism>